<accession>A0A4R1ET36</accession>
<feature type="domain" description="Core" evidence="1">
    <location>
        <begin position="2"/>
        <end position="93"/>
    </location>
</feature>
<evidence type="ECO:0000259" key="1">
    <source>
        <dbReference type="Pfam" id="PF01521"/>
    </source>
</evidence>
<dbReference type="Gene3D" id="2.60.300.12">
    <property type="entry name" value="HesB-like domain"/>
    <property type="match status" value="1"/>
</dbReference>
<evidence type="ECO:0000313" key="2">
    <source>
        <dbReference type="EMBL" id="TCJ84776.1"/>
    </source>
</evidence>
<dbReference type="InterPro" id="IPR035903">
    <property type="entry name" value="HesB-like_dom_sf"/>
</dbReference>
<dbReference type="EMBL" id="SMFQ01000004">
    <property type="protein sequence ID" value="TCJ84776.1"/>
    <property type="molecule type" value="Genomic_DNA"/>
</dbReference>
<organism evidence="2 3">
    <name type="scientific">Cocleimonas flava</name>
    <dbReference type="NCBI Taxonomy" id="634765"/>
    <lineage>
        <taxon>Bacteria</taxon>
        <taxon>Pseudomonadati</taxon>
        <taxon>Pseudomonadota</taxon>
        <taxon>Gammaproteobacteria</taxon>
        <taxon>Thiotrichales</taxon>
        <taxon>Thiotrichaceae</taxon>
        <taxon>Cocleimonas</taxon>
    </lineage>
</organism>
<keyword evidence="3" id="KW-1185">Reference proteome</keyword>
<proteinExistence type="predicted"/>
<dbReference type="OrthoDB" id="9795497at2"/>
<gene>
    <name evidence="2" type="ORF">EV695_2737</name>
</gene>
<sequence>MIKISDNAAKQVMISLEQMGADVLPLRIAIKVQPDGSFHYNMGFDDNTHPGDKSFVEKDISFVVDAATLPLIGGMTMDYVEIGGKHEIVFLNPNDPNFKPPTE</sequence>
<dbReference type="InterPro" id="IPR000361">
    <property type="entry name" value="ATAP_core_dom"/>
</dbReference>
<dbReference type="Pfam" id="PF01521">
    <property type="entry name" value="Fe-S_biosyn"/>
    <property type="match status" value="1"/>
</dbReference>
<evidence type="ECO:0000313" key="3">
    <source>
        <dbReference type="Proteomes" id="UP000294887"/>
    </source>
</evidence>
<protein>
    <submittedName>
        <fullName evidence="2">Iron-sulfur cluster assembly accessory protein</fullName>
    </submittedName>
</protein>
<dbReference type="SUPFAM" id="SSF89360">
    <property type="entry name" value="HesB-like domain"/>
    <property type="match status" value="1"/>
</dbReference>
<comment type="caution">
    <text evidence="2">The sequence shown here is derived from an EMBL/GenBank/DDBJ whole genome shotgun (WGS) entry which is preliminary data.</text>
</comment>
<reference evidence="2 3" key="1">
    <citation type="submission" date="2019-03" db="EMBL/GenBank/DDBJ databases">
        <title>Genomic Encyclopedia of Type Strains, Phase IV (KMG-IV): sequencing the most valuable type-strain genomes for metagenomic binning, comparative biology and taxonomic classification.</title>
        <authorList>
            <person name="Goeker M."/>
        </authorList>
    </citation>
    <scope>NUCLEOTIDE SEQUENCE [LARGE SCALE GENOMIC DNA]</scope>
    <source>
        <strain evidence="2 3">DSM 24830</strain>
    </source>
</reference>
<dbReference type="RefSeq" id="WP_131906513.1">
    <property type="nucleotide sequence ID" value="NZ_BAAAFU010000006.1"/>
</dbReference>
<dbReference type="Proteomes" id="UP000294887">
    <property type="component" value="Unassembled WGS sequence"/>
</dbReference>
<name>A0A4R1ET36_9GAMM</name>
<dbReference type="AlphaFoldDB" id="A0A4R1ET36"/>